<sequence length="89" mass="10471">MKRRKIYLMLVVLCLSISAFGFSPASAEAKTKRIYVEVKDYYGSREYVKGDTYRYNKNGYKGTLKSCGRSAWWEWNGYVKYCGYAYKKI</sequence>
<dbReference type="Proteomes" id="UP001070352">
    <property type="component" value="Unassembled WGS sequence"/>
</dbReference>
<protein>
    <submittedName>
        <fullName evidence="2">Uncharacterized protein</fullName>
    </submittedName>
</protein>
<comment type="caution">
    <text evidence="2">The sequence shown here is derived from an EMBL/GenBank/DDBJ whole genome shotgun (WGS) entry which is preliminary data.</text>
</comment>
<dbReference type="EMBL" id="JALANJ010000043">
    <property type="protein sequence ID" value="MCY8122836.1"/>
    <property type="molecule type" value="Genomic_DNA"/>
</dbReference>
<name>A0A9Q4HAL0_BACSC</name>
<accession>A0A9Q4HAL0</accession>
<evidence type="ECO:0000256" key="1">
    <source>
        <dbReference type="SAM" id="SignalP"/>
    </source>
</evidence>
<reference evidence="2" key="1">
    <citation type="submission" date="2022-02" db="EMBL/GenBank/DDBJ databases">
        <title>Crop Bioprotection Bacillus Genome Sequencing.</title>
        <authorList>
            <person name="Dunlap C."/>
        </authorList>
    </citation>
    <scope>NUCLEOTIDE SEQUENCE</scope>
    <source>
        <strain evidence="2">M18B4</strain>
    </source>
</reference>
<feature type="chain" id="PRO_5040350152" evidence="1">
    <location>
        <begin position="28"/>
        <end position="89"/>
    </location>
</feature>
<evidence type="ECO:0000313" key="3">
    <source>
        <dbReference type="Proteomes" id="UP001070352"/>
    </source>
</evidence>
<proteinExistence type="predicted"/>
<organism evidence="2 3">
    <name type="scientific">Bacillus spizizenii</name>
    <name type="common">Bacillus subtilis subsp. spizizenii</name>
    <dbReference type="NCBI Taxonomy" id="96241"/>
    <lineage>
        <taxon>Bacteria</taxon>
        <taxon>Bacillati</taxon>
        <taxon>Bacillota</taxon>
        <taxon>Bacilli</taxon>
        <taxon>Bacillales</taxon>
        <taxon>Bacillaceae</taxon>
        <taxon>Bacillus</taxon>
    </lineage>
</organism>
<dbReference type="AlphaFoldDB" id="A0A9Q4HAL0"/>
<evidence type="ECO:0000313" key="2">
    <source>
        <dbReference type="EMBL" id="MCY8122836.1"/>
    </source>
</evidence>
<keyword evidence="1" id="KW-0732">Signal</keyword>
<gene>
    <name evidence="2" type="ORF">MOC45_19985</name>
</gene>
<feature type="signal peptide" evidence="1">
    <location>
        <begin position="1"/>
        <end position="27"/>
    </location>
</feature>